<feature type="compositionally biased region" description="Acidic residues" evidence="2">
    <location>
        <begin position="239"/>
        <end position="251"/>
    </location>
</feature>
<dbReference type="OrthoDB" id="10255522at2759"/>
<accession>A0A1S3YYX7</accession>
<dbReference type="AlphaFoldDB" id="A0A1S3YYX7"/>
<feature type="coiled-coil region" evidence="1">
    <location>
        <begin position="107"/>
        <end position="183"/>
    </location>
</feature>
<name>A0A1S3YYX7_TOBAC</name>
<feature type="region of interest" description="Disordered" evidence="2">
    <location>
        <begin position="219"/>
        <end position="251"/>
    </location>
</feature>
<evidence type="ECO:0000256" key="2">
    <source>
        <dbReference type="SAM" id="MobiDB-lite"/>
    </source>
</evidence>
<evidence type="ECO:0000256" key="1">
    <source>
        <dbReference type="SAM" id="Coils"/>
    </source>
</evidence>
<sequence>MIRGAQAVETCHGEGAHGEEDPFRGYFIGVEDVTGPSDLETLKKSSSEAFVLHYEAFFQSRGELSSYEAEREGEVKGLRPELEASRKEQAKLAEQLRVEVYVVKSEAEEWKKNMDRLASEKETAQTQLASAEAQFRSLKEKALVQAKKIVEFQSRLSSANSDRERLATELLVAKSEVEKAMANVDAMVAVYRSDAEAAQVRAKEIAEIEKAKELEAKTRMLVFPDDDDTGSTSGSESEGGLEVEDAAPGED</sequence>
<gene>
    <name evidence="3" type="primary">LOC107780937</name>
</gene>
<protein>
    <submittedName>
        <fullName evidence="3">Axoneme-associated protein mst101(3)-like</fullName>
    </submittedName>
</protein>
<dbReference type="PaxDb" id="4097-A0A1S3YYX7"/>
<proteinExistence type="predicted"/>
<evidence type="ECO:0000313" key="3">
    <source>
        <dbReference type="RefSeq" id="XP_016457047.1"/>
    </source>
</evidence>
<reference evidence="3" key="1">
    <citation type="submission" date="2025-08" db="UniProtKB">
        <authorList>
            <consortium name="RefSeq"/>
        </authorList>
    </citation>
    <scope>IDENTIFICATION</scope>
</reference>
<dbReference type="RefSeq" id="XP_016457047.1">
    <property type="nucleotide sequence ID" value="XM_016601561.1"/>
</dbReference>
<organism evidence="3">
    <name type="scientific">Nicotiana tabacum</name>
    <name type="common">Common tobacco</name>
    <dbReference type="NCBI Taxonomy" id="4097"/>
    <lineage>
        <taxon>Eukaryota</taxon>
        <taxon>Viridiplantae</taxon>
        <taxon>Streptophyta</taxon>
        <taxon>Embryophyta</taxon>
        <taxon>Tracheophyta</taxon>
        <taxon>Spermatophyta</taxon>
        <taxon>Magnoliopsida</taxon>
        <taxon>eudicotyledons</taxon>
        <taxon>Gunneridae</taxon>
        <taxon>Pentapetalae</taxon>
        <taxon>asterids</taxon>
        <taxon>lamiids</taxon>
        <taxon>Solanales</taxon>
        <taxon>Solanaceae</taxon>
        <taxon>Nicotianoideae</taxon>
        <taxon>Nicotianeae</taxon>
        <taxon>Nicotiana</taxon>
    </lineage>
</organism>
<keyword evidence="1" id="KW-0175">Coiled coil</keyword>
<dbReference type="KEGG" id="nta:107780937"/>